<dbReference type="PANTHER" id="PTHR46111:SF2">
    <property type="entry name" value="SAM-DEPENDENT METHYLTRANSFERASE"/>
    <property type="match status" value="1"/>
</dbReference>
<reference evidence="1 2" key="1">
    <citation type="submission" date="2018-03" db="EMBL/GenBank/DDBJ databases">
        <title>Genomic Encyclopedia of Type Strains, Phase III (KMG-III): the genomes of soil and plant-associated and newly described type strains.</title>
        <authorList>
            <person name="Whitman W."/>
        </authorList>
    </citation>
    <scope>NUCLEOTIDE SEQUENCE [LARGE SCALE GENOMIC DNA]</scope>
    <source>
        <strain evidence="1 2">CGMCC 1.12700</strain>
    </source>
</reference>
<dbReference type="Gene3D" id="3.40.1010.10">
    <property type="entry name" value="Cobalt-precorrin-4 Transmethylase, Domain 1"/>
    <property type="match status" value="1"/>
</dbReference>
<dbReference type="EMBL" id="PYGD01000001">
    <property type="protein sequence ID" value="PSK95203.1"/>
    <property type="molecule type" value="Genomic_DNA"/>
</dbReference>
<evidence type="ECO:0000313" key="1">
    <source>
        <dbReference type="EMBL" id="PSK95203.1"/>
    </source>
</evidence>
<dbReference type="InterPro" id="IPR008189">
    <property type="entry name" value="rRNA_ssu_MeTfrase_I"/>
</dbReference>
<dbReference type="Gene3D" id="3.30.950.10">
    <property type="entry name" value="Methyltransferase, Cobalt-precorrin-4 Transmethylase, Domain 2"/>
    <property type="match status" value="1"/>
</dbReference>
<dbReference type="PANTHER" id="PTHR46111">
    <property type="entry name" value="RIBOSOMAL RNA SMALL SUBUNIT METHYLTRANSFERASE I"/>
    <property type="match status" value="1"/>
</dbReference>
<dbReference type="InterPro" id="IPR014776">
    <property type="entry name" value="4pyrrole_Mease_sub2"/>
</dbReference>
<dbReference type="InterPro" id="IPR014777">
    <property type="entry name" value="4pyrrole_Mease_sub1"/>
</dbReference>
<keyword evidence="1" id="KW-0489">Methyltransferase</keyword>
<organism evidence="1 2">
    <name type="scientific">Taibaiella chishuiensis</name>
    <dbReference type="NCBI Taxonomy" id="1434707"/>
    <lineage>
        <taxon>Bacteria</taxon>
        <taxon>Pseudomonadati</taxon>
        <taxon>Bacteroidota</taxon>
        <taxon>Chitinophagia</taxon>
        <taxon>Chitinophagales</taxon>
        <taxon>Chitinophagaceae</taxon>
        <taxon>Taibaiella</taxon>
    </lineage>
</organism>
<dbReference type="Proteomes" id="UP000240572">
    <property type="component" value="Unassembled WGS sequence"/>
</dbReference>
<evidence type="ECO:0000313" key="2">
    <source>
        <dbReference type="Proteomes" id="UP000240572"/>
    </source>
</evidence>
<keyword evidence="1" id="KW-0808">Transferase</keyword>
<dbReference type="CDD" id="cd11649">
    <property type="entry name" value="RsmI_like"/>
    <property type="match status" value="1"/>
</dbReference>
<dbReference type="RefSeq" id="WP_106521868.1">
    <property type="nucleotide sequence ID" value="NZ_PYGD01000001.1"/>
</dbReference>
<name>A0A2P8DD91_9BACT</name>
<protein>
    <submittedName>
        <fullName evidence="1">16S rRNA (Cytidine1402-2'-O)-methyltransferase</fullName>
    </submittedName>
</protein>
<dbReference type="SUPFAM" id="SSF53790">
    <property type="entry name" value="Tetrapyrrole methylase"/>
    <property type="match status" value="1"/>
</dbReference>
<dbReference type="GO" id="GO:0008168">
    <property type="term" value="F:methyltransferase activity"/>
    <property type="evidence" value="ECO:0007669"/>
    <property type="project" value="UniProtKB-KW"/>
</dbReference>
<comment type="caution">
    <text evidence="1">The sequence shown here is derived from an EMBL/GenBank/DDBJ whole genome shotgun (WGS) entry which is preliminary data.</text>
</comment>
<dbReference type="OrthoDB" id="9809084at2"/>
<gene>
    <name evidence="1" type="ORF">B0I18_1011369</name>
</gene>
<sequence>MNKETQTLGKLYLIPVPLAENALYTIPEAVKELSCRLKHYFAEQIRTTRRYLKSIDKSVVIDEILFSEINNQQPPDKALLRQWLKAGHDVGVMSEAGCPGMADPGSELAAVAHELGATVIPLTGPSSLLLALMASGFNGQGFRFAGYLPVKEPMRGKALKELEALSRERNETQIFIETPYRNNQMMQDIVRHCRHTTRVCVAADITGDTEMVRTLPVATWAQQMPDLHKRPTIFLVHAS</sequence>
<dbReference type="AlphaFoldDB" id="A0A2P8DD91"/>
<accession>A0A2P8DD91</accession>
<dbReference type="PIRSF" id="PIRSF005917">
    <property type="entry name" value="MTase_YraL"/>
    <property type="match status" value="1"/>
</dbReference>
<proteinExistence type="predicted"/>
<dbReference type="InterPro" id="IPR035996">
    <property type="entry name" value="4pyrrol_Methylase_sf"/>
</dbReference>
<keyword evidence="2" id="KW-1185">Reference proteome</keyword>
<dbReference type="GO" id="GO:0032259">
    <property type="term" value="P:methylation"/>
    <property type="evidence" value="ECO:0007669"/>
    <property type="project" value="UniProtKB-KW"/>
</dbReference>